<dbReference type="GO" id="GO:0005948">
    <property type="term" value="C:acetolactate synthase complex"/>
    <property type="evidence" value="ECO:0007669"/>
    <property type="project" value="TreeGrafter"/>
</dbReference>
<evidence type="ECO:0000259" key="5">
    <source>
        <dbReference type="Pfam" id="PF02775"/>
    </source>
</evidence>
<dbReference type="PANTHER" id="PTHR18968:SF13">
    <property type="entry name" value="ACETOLACTATE SYNTHASE CATALYTIC SUBUNIT, MITOCHONDRIAL"/>
    <property type="match status" value="1"/>
</dbReference>
<dbReference type="GO" id="GO:0003984">
    <property type="term" value="F:acetolactate synthase activity"/>
    <property type="evidence" value="ECO:0007669"/>
    <property type="project" value="TreeGrafter"/>
</dbReference>
<accession>A0A932HZN7</accession>
<dbReference type="GO" id="GO:0050660">
    <property type="term" value="F:flavin adenine dinucleotide binding"/>
    <property type="evidence" value="ECO:0007669"/>
    <property type="project" value="TreeGrafter"/>
</dbReference>
<name>A0A932HZN7_UNCTE</name>
<dbReference type="CDD" id="cd07035">
    <property type="entry name" value="TPP_PYR_POX_like"/>
    <property type="match status" value="1"/>
</dbReference>
<keyword evidence="2 3" id="KW-0786">Thiamine pyrophosphate</keyword>
<dbReference type="GO" id="GO:0000287">
    <property type="term" value="F:magnesium ion binding"/>
    <property type="evidence" value="ECO:0007669"/>
    <property type="project" value="InterPro"/>
</dbReference>
<proteinExistence type="inferred from homology"/>
<evidence type="ECO:0000259" key="4">
    <source>
        <dbReference type="Pfam" id="PF00205"/>
    </source>
</evidence>
<dbReference type="AlphaFoldDB" id="A0A932HZN7"/>
<evidence type="ECO:0000313" key="7">
    <source>
        <dbReference type="EMBL" id="MBI3128685.1"/>
    </source>
</evidence>
<comment type="caution">
    <text evidence="7">The sequence shown here is derived from an EMBL/GenBank/DDBJ whole genome shotgun (WGS) entry which is preliminary data.</text>
</comment>
<evidence type="ECO:0000313" key="8">
    <source>
        <dbReference type="Proteomes" id="UP000782312"/>
    </source>
</evidence>
<feature type="domain" description="Thiamine pyrophosphate enzyme N-terminal TPP-binding" evidence="6">
    <location>
        <begin position="8"/>
        <end position="113"/>
    </location>
</feature>
<dbReference type="InterPro" id="IPR011766">
    <property type="entry name" value="TPP_enzyme_TPP-bd"/>
</dbReference>
<dbReference type="InterPro" id="IPR029061">
    <property type="entry name" value="THDP-binding"/>
</dbReference>
<dbReference type="EMBL" id="JACPUR010000035">
    <property type="protein sequence ID" value="MBI3128685.1"/>
    <property type="molecule type" value="Genomic_DNA"/>
</dbReference>
<comment type="similarity">
    <text evidence="1 3">Belongs to the TPP enzyme family.</text>
</comment>
<dbReference type="FunFam" id="3.40.50.970:FF:000007">
    <property type="entry name" value="Acetolactate synthase"/>
    <property type="match status" value="1"/>
</dbReference>
<sequence length="561" mass="60669">MSSQRAPMHAGEAVAEALCEEGVERVYSVPGSHIHPIYDGLSRVKSIRTVTCKMEPNASLMADAYGRLTGKPGVCLLTAGPGGVNSMAGVAQAYGAASPMVHLGGAVPLKADMEAFHGVDDPAFVNEMFKKITKWSARVERIEDIPGVMAKAFHIARSGRPGPVHVEFPRISDYGEYILQEKPAVIEPYKPIPAQVPRPDPKDVERFARRLMAAKSPVLAAGKGVIRKGAMAELSELSLRLQAPVVFAQDAIGVIPEDHPFFAGHFSHYRSHPLCADAMKRSDLVLAVGLRAGTAELHELKERAPENLILIGFDDGPNPRYQGEDQRVADPKLFLDALLEKLAGHQRPRDEALIQRMAEVKASVRRSLAEQNAPHLNDNPIHPGVLMDALNRVLDGRAVVSSDVGNCQMWARTFRKIATPESFMQSGVWNAMSYGLPSAIVAKMEFPERDVVALAGDGAFLMTIGDLPTAAEYGANILAVVLNDGAFGQTYMQESGLYGHTYGTTFQSPDFAGIAKACGCEGIRVSDPKDLDGALRQAKAATKTRPALVEVMVSRKPYHKI</sequence>
<reference evidence="7" key="1">
    <citation type="submission" date="2020-07" db="EMBL/GenBank/DDBJ databases">
        <title>Huge and variable diversity of episymbiotic CPR bacteria and DPANN archaea in groundwater ecosystems.</title>
        <authorList>
            <person name="He C.Y."/>
            <person name="Keren R."/>
            <person name="Whittaker M."/>
            <person name="Farag I.F."/>
            <person name="Doudna J."/>
            <person name="Cate J.H.D."/>
            <person name="Banfield J.F."/>
        </authorList>
    </citation>
    <scope>NUCLEOTIDE SEQUENCE</scope>
    <source>
        <strain evidence="7">NC_groundwater_763_Ag_S-0.2um_68_21</strain>
    </source>
</reference>
<gene>
    <name evidence="7" type="ORF">HYZ11_13860</name>
</gene>
<protein>
    <submittedName>
        <fullName evidence="7">Thiamine pyrophosphate-binding protein</fullName>
    </submittedName>
</protein>
<organism evidence="7 8">
    <name type="scientific">Tectimicrobiota bacterium</name>
    <dbReference type="NCBI Taxonomy" id="2528274"/>
    <lineage>
        <taxon>Bacteria</taxon>
        <taxon>Pseudomonadati</taxon>
        <taxon>Nitrospinota/Tectimicrobiota group</taxon>
        <taxon>Candidatus Tectimicrobiota</taxon>
    </lineage>
</organism>
<feature type="domain" description="Thiamine pyrophosphate enzyme TPP-binding" evidence="5">
    <location>
        <begin position="403"/>
        <end position="551"/>
    </location>
</feature>
<dbReference type="InterPro" id="IPR029035">
    <property type="entry name" value="DHS-like_NAD/FAD-binding_dom"/>
</dbReference>
<dbReference type="InterPro" id="IPR012001">
    <property type="entry name" value="Thiamin_PyroP_enz_TPP-bd_dom"/>
</dbReference>
<dbReference type="Pfam" id="PF02776">
    <property type="entry name" value="TPP_enzyme_N"/>
    <property type="match status" value="1"/>
</dbReference>
<evidence type="ECO:0000256" key="3">
    <source>
        <dbReference type="RuleBase" id="RU362132"/>
    </source>
</evidence>
<dbReference type="InterPro" id="IPR045229">
    <property type="entry name" value="TPP_enz"/>
</dbReference>
<feature type="domain" description="Thiamine pyrophosphate enzyme central" evidence="4">
    <location>
        <begin position="204"/>
        <end position="338"/>
    </location>
</feature>
<dbReference type="GO" id="GO:0030976">
    <property type="term" value="F:thiamine pyrophosphate binding"/>
    <property type="evidence" value="ECO:0007669"/>
    <property type="project" value="InterPro"/>
</dbReference>
<evidence type="ECO:0000256" key="2">
    <source>
        <dbReference type="ARBA" id="ARBA00023052"/>
    </source>
</evidence>
<dbReference type="SUPFAM" id="SSF52467">
    <property type="entry name" value="DHS-like NAD/FAD-binding domain"/>
    <property type="match status" value="1"/>
</dbReference>
<evidence type="ECO:0000256" key="1">
    <source>
        <dbReference type="ARBA" id="ARBA00007812"/>
    </source>
</evidence>
<dbReference type="CDD" id="cd00568">
    <property type="entry name" value="TPP_enzymes"/>
    <property type="match status" value="1"/>
</dbReference>
<dbReference type="Proteomes" id="UP000782312">
    <property type="component" value="Unassembled WGS sequence"/>
</dbReference>
<dbReference type="Gene3D" id="3.40.50.970">
    <property type="match status" value="2"/>
</dbReference>
<evidence type="ECO:0000259" key="6">
    <source>
        <dbReference type="Pfam" id="PF02776"/>
    </source>
</evidence>
<dbReference type="GO" id="GO:0009097">
    <property type="term" value="P:isoleucine biosynthetic process"/>
    <property type="evidence" value="ECO:0007669"/>
    <property type="project" value="TreeGrafter"/>
</dbReference>
<dbReference type="SUPFAM" id="SSF52518">
    <property type="entry name" value="Thiamin diphosphate-binding fold (THDP-binding)"/>
    <property type="match status" value="2"/>
</dbReference>
<dbReference type="Pfam" id="PF02775">
    <property type="entry name" value="TPP_enzyme_C"/>
    <property type="match status" value="1"/>
</dbReference>
<dbReference type="Gene3D" id="3.40.50.1220">
    <property type="entry name" value="TPP-binding domain"/>
    <property type="match status" value="1"/>
</dbReference>
<dbReference type="GO" id="GO:0009099">
    <property type="term" value="P:L-valine biosynthetic process"/>
    <property type="evidence" value="ECO:0007669"/>
    <property type="project" value="TreeGrafter"/>
</dbReference>
<dbReference type="PANTHER" id="PTHR18968">
    <property type="entry name" value="THIAMINE PYROPHOSPHATE ENZYMES"/>
    <property type="match status" value="1"/>
</dbReference>
<dbReference type="InterPro" id="IPR012000">
    <property type="entry name" value="Thiamin_PyroP_enz_cen_dom"/>
</dbReference>
<dbReference type="Pfam" id="PF00205">
    <property type="entry name" value="TPP_enzyme_M"/>
    <property type="match status" value="1"/>
</dbReference>